<dbReference type="Proteomes" id="UP000248044">
    <property type="component" value="Chromosome"/>
</dbReference>
<accession>A0A2U9IHH9</accession>
<dbReference type="EMBL" id="CP029289">
    <property type="protein sequence ID" value="AWR95498.1"/>
    <property type="molecule type" value="Genomic_DNA"/>
</dbReference>
<name>A0A2U9IHH9_9CREN</name>
<dbReference type="AlphaFoldDB" id="A0A2U9IHH9"/>
<protein>
    <submittedName>
        <fullName evidence="1">Uncharacterized protein</fullName>
    </submittedName>
</protein>
<gene>
    <name evidence="1" type="ORF">DFR85_13740</name>
</gene>
<dbReference type="RefSeq" id="WP_110271376.1">
    <property type="nucleotide sequence ID" value="NZ_CP029289.2"/>
</dbReference>
<evidence type="ECO:0000313" key="2">
    <source>
        <dbReference type="Proteomes" id="UP000248044"/>
    </source>
</evidence>
<organism evidence="1 2">
    <name type="scientific">Acidianus brierleyi</name>
    <dbReference type="NCBI Taxonomy" id="41673"/>
    <lineage>
        <taxon>Archaea</taxon>
        <taxon>Thermoproteota</taxon>
        <taxon>Thermoprotei</taxon>
        <taxon>Sulfolobales</taxon>
        <taxon>Sulfolobaceae</taxon>
        <taxon>Acidianus</taxon>
    </lineage>
</organism>
<keyword evidence="2" id="KW-1185">Reference proteome</keyword>
<proteinExistence type="predicted"/>
<dbReference type="GeneID" id="36833238"/>
<evidence type="ECO:0000313" key="1">
    <source>
        <dbReference type="EMBL" id="AWR95498.1"/>
    </source>
</evidence>
<dbReference type="KEGG" id="abri:DFR85_13740"/>
<sequence length="186" mass="21615">MMAKTISKEDILNIIIQLQKEGIDKVPKTRIKDKIGRSKQVDDFLEELVKEGKLIKEKSGNSILYYVKQENNEDHEENKLEVKENKIDEPKINEMFSDIINYIQDIRKILLKENTVDSKKFDEIYGKTKDSDGYSKLSAIRIEMGLTKEAFYSTYGEYIESKYQLYPGGEEGLTRKGNLYGIIKLK</sequence>
<reference evidence="1 2" key="1">
    <citation type="submission" date="2018-05" db="EMBL/GenBank/DDBJ databases">
        <title>Complete Genome Sequences of Extremely Thermoacidophilic, Metal-Mobilizing Type-Strain Members of the Archaeal Family Sulfolobaceae: Acidianus brierleyi DSM-1651T, Acidianus sulfidivorans DSM-18786T, Metallosphaera hakonensis DSM-7519T, and Metallosphaera prunae DSM-10039T.</title>
        <authorList>
            <person name="Counts J.A."/>
            <person name="Kelly R.M."/>
        </authorList>
    </citation>
    <scope>NUCLEOTIDE SEQUENCE [LARGE SCALE GENOMIC DNA]</scope>
    <source>
        <strain evidence="1 2">DSM 1651</strain>
    </source>
</reference>